<feature type="signal peptide" evidence="1">
    <location>
        <begin position="1"/>
        <end position="21"/>
    </location>
</feature>
<dbReference type="InterPro" id="IPR018673">
    <property type="entry name" value="DUF2141"/>
</dbReference>
<feature type="chain" id="PRO_5015504221" description="DUF2141 domain-containing protein" evidence="1">
    <location>
        <begin position="22"/>
        <end position="144"/>
    </location>
</feature>
<dbReference type="Pfam" id="PF09912">
    <property type="entry name" value="DUF2141"/>
    <property type="match status" value="1"/>
</dbReference>
<evidence type="ECO:0000313" key="3">
    <source>
        <dbReference type="Proteomes" id="UP000239872"/>
    </source>
</evidence>
<keyword evidence="3" id="KW-1185">Reference proteome</keyword>
<dbReference type="EMBL" id="PPSL01000002">
    <property type="protein sequence ID" value="PQJ11687.1"/>
    <property type="molecule type" value="Genomic_DNA"/>
</dbReference>
<proteinExistence type="predicted"/>
<sequence length="144" mass="15315">MIIRILTLFISAILIGGSSKAQSTITVNINNVRNSNGVCCVLLFSNASAFPGDARKAVASKVVKAQKGLRNIQFEKIPPGTYAVAVIHDENGDGKLNTNFFGIPKEGYGASNNNLPMTSAPKFNGSSFTVSGKDKTLDIGLKYF</sequence>
<dbReference type="Proteomes" id="UP000239872">
    <property type="component" value="Unassembled WGS sequence"/>
</dbReference>
<reference evidence="2 3" key="1">
    <citation type="submission" date="2018-01" db="EMBL/GenBank/DDBJ databases">
        <title>A novel member of the phylum Bacteroidetes isolated from glacier ice.</title>
        <authorList>
            <person name="Liu Q."/>
            <person name="Xin Y.-H."/>
        </authorList>
    </citation>
    <scope>NUCLEOTIDE SEQUENCE [LARGE SCALE GENOMIC DNA]</scope>
    <source>
        <strain evidence="2 3">RB1R16</strain>
    </source>
</reference>
<keyword evidence="1" id="KW-0732">Signal</keyword>
<name>A0A2S7SYJ7_9BACT</name>
<dbReference type="OrthoDB" id="9788332at2"/>
<evidence type="ECO:0008006" key="4">
    <source>
        <dbReference type="Google" id="ProtNLM"/>
    </source>
</evidence>
<dbReference type="RefSeq" id="WP_105038567.1">
    <property type="nucleotide sequence ID" value="NZ_PPSL01000002.1"/>
</dbReference>
<gene>
    <name evidence="2" type="ORF">CJD36_007795</name>
</gene>
<evidence type="ECO:0000256" key="1">
    <source>
        <dbReference type="SAM" id="SignalP"/>
    </source>
</evidence>
<protein>
    <recommendedName>
        <fullName evidence="4">DUF2141 domain-containing protein</fullName>
    </recommendedName>
</protein>
<organism evidence="2 3">
    <name type="scientific">Flavipsychrobacter stenotrophus</name>
    <dbReference type="NCBI Taxonomy" id="2077091"/>
    <lineage>
        <taxon>Bacteria</taxon>
        <taxon>Pseudomonadati</taxon>
        <taxon>Bacteroidota</taxon>
        <taxon>Chitinophagia</taxon>
        <taxon>Chitinophagales</taxon>
        <taxon>Chitinophagaceae</taxon>
        <taxon>Flavipsychrobacter</taxon>
    </lineage>
</organism>
<comment type="caution">
    <text evidence="2">The sequence shown here is derived from an EMBL/GenBank/DDBJ whole genome shotgun (WGS) entry which is preliminary data.</text>
</comment>
<dbReference type="AlphaFoldDB" id="A0A2S7SYJ7"/>
<evidence type="ECO:0000313" key="2">
    <source>
        <dbReference type="EMBL" id="PQJ11687.1"/>
    </source>
</evidence>
<accession>A0A2S7SYJ7</accession>